<protein>
    <recommendedName>
        <fullName evidence="4">Adropin</fullName>
    </recommendedName>
</protein>
<accession>A0A3Q2XYS3</accession>
<name>A0A3Q2XYS3_HIPCM</name>
<proteinExistence type="predicted"/>
<dbReference type="GeneTree" id="ENSGT01150000289548"/>
<dbReference type="AlphaFoldDB" id="A0A3Q2XYS3"/>
<evidence type="ECO:0008006" key="4">
    <source>
        <dbReference type="Google" id="ProtNLM"/>
    </source>
</evidence>
<evidence type="ECO:0000256" key="1">
    <source>
        <dbReference type="SAM" id="Phobius"/>
    </source>
</evidence>
<dbReference type="Ensembl" id="ENSHCOT00000015774.1">
    <property type="protein sequence ID" value="ENSHCOP00000009607.1"/>
    <property type="gene ID" value="ENSHCOG00000012066.1"/>
</dbReference>
<evidence type="ECO:0000313" key="3">
    <source>
        <dbReference type="Proteomes" id="UP000264820"/>
    </source>
</evidence>
<reference evidence="2" key="1">
    <citation type="submission" date="2025-08" db="UniProtKB">
        <authorList>
            <consortium name="Ensembl"/>
        </authorList>
    </citation>
    <scope>IDENTIFICATION</scope>
</reference>
<keyword evidence="3" id="KW-1185">Reference proteome</keyword>
<sequence length="69" mass="7469">METEESLPALSTAALVAIVCNAFAAIFLLLLCLVLYRACRVPSSPDRLMVLSPSEGEGRPLNEKYLLTS</sequence>
<keyword evidence="1" id="KW-1133">Transmembrane helix</keyword>
<keyword evidence="1" id="KW-0472">Membrane</keyword>
<feature type="transmembrane region" description="Helical" evidence="1">
    <location>
        <begin position="12"/>
        <end position="36"/>
    </location>
</feature>
<evidence type="ECO:0000313" key="2">
    <source>
        <dbReference type="Ensembl" id="ENSHCOP00000009607.1"/>
    </source>
</evidence>
<dbReference type="Proteomes" id="UP000264820">
    <property type="component" value="Unplaced"/>
</dbReference>
<reference evidence="2" key="2">
    <citation type="submission" date="2025-09" db="UniProtKB">
        <authorList>
            <consortium name="Ensembl"/>
        </authorList>
    </citation>
    <scope>IDENTIFICATION</scope>
</reference>
<dbReference type="OMA" id="IACNAMV"/>
<keyword evidence="1" id="KW-0812">Transmembrane</keyword>
<organism evidence="2 3">
    <name type="scientific">Hippocampus comes</name>
    <name type="common">Tiger tail seahorse</name>
    <dbReference type="NCBI Taxonomy" id="109280"/>
    <lineage>
        <taxon>Eukaryota</taxon>
        <taxon>Metazoa</taxon>
        <taxon>Chordata</taxon>
        <taxon>Craniata</taxon>
        <taxon>Vertebrata</taxon>
        <taxon>Euteleostomi</taxon>
        <taxon>Actinopterygii</taxon>
        <taxon>Neopterygii</taxon>
        <taxon>Teleostei</taxon>
        <taxon>Neoteleostei</taxon>
        <taxon>Acanthomorphata</taxon>
        <taxon>Syngnathiaria</taxon>
        <taxon>Syngnathiformes</taxon>
        <taxon>Syngnathoidei</taxon>
        <taxon>Syngnathidae</taxon>
        <taxon>Hippocampus</taxon>
    </lineage>
</organism>